<dbReference type="InterPro" id="IPR050339">
    <property type="entry name" value="CC_SR_Kinase"/>
</dbReference>
<dbReference type="Pfam" id="PF00069">
    <property type="entry name" value="Pkinase"/>
    <property type="match status" value="3"/>
</dbReference>
<organism evidence="11 12">
    <name type="scientific">Dreissena polymorpha</name>
    <name type="common">Zebra mussel</name>
    <name type="synonym">Mytilus polymorpha</name>
    <dbReference type="NCBI Taxonomy" id="45954"/>
    <lineage>
        <taxon>Eukaryota</taxon>
        <taxon>Metazoa</taxon>
        <taxon>Spiralia</taxon>
        <taxon>Lophotrochozoa</taxon>
        <taxon>Mollusca</taxon>
        <taxon>Bivalvia</taxon>
        <taxon>Autobranchia</taxon>
        <taxon>Heteroconchia</taxon>
        <taxon>Euheterodonta</taxon>
        <taxon>Imparidentia</taxon>
        <taxon>Neoheterodontei</taxon>
        <taxon>Myida</taxon>
        <taxon>Dreissenoidea</taxon>
        <taxon>Dreissenidae</taxon>
        <taxon>Dreissena</taxon>
    </lineage>
</organism>
<feature type="region of interest" description="Disordered" evidence="8">
    <location>
        <begin position="597"/>
        <end position="618"/>
    </location>
</feature>
<comment type="caution">
    <text evidence="11">The sequence shown here is derived from an EMBL/GenBank/DDBJ whole genome shotgun (WGS) entry which is preliminary data.</text>
</comment>
<evidence type="ECO:0000313" key="11">
    <source>
        <dbReference type="EMBL" id="KAH3854167.1"/>
    </source>
</evidence>
<dbReference type="GO" id="GO:0005737">
    <property type="term" value="C:cytoplasm"/>
    <property type="evidence" value="ECO:0007669"/>
    <property type="project" value="TreeGrafter"/>
</dbReference>
<dbReference type="Gene3D" id="3.30.200.20">
    <property type="entry name" value="Phosphorylase Kinase, domain 1"/>
    <property type="match status" value="1"/>
</dbReference>
<keyword evidence="3" id="KW-0418">Kinase</keyword>
<keyword evidence="2 6" id="KW-0547">Nucleotide-binding</keyword>
<evidence type="ECO:0000256" key="5">
    <source>
        <dbReference type="ARBA" id="ARBA00037982"/>
    </source>
</evidence>
<feature type="domain" description="RWD" evidence="10">
    <location>
        <begin position="1"/>
        <end position="56"/>
    </location>
</feature>
<feature type="region of interest" description="Disordered" evidence="8">
    <location>
        <begin position="112"/>
        <end position="187"/>
    </location>
</feature>
<evidence type="ECO:0000259" key="9">
    <source>
        <dbReference type="PROSITE" id="PS50011"/>
    </source>
</evidence>
<dbReference type="PROSITE" id="PS00108">
    <property type="entry name" value="PROTEIN_KINASE_ST"/>
    <property type="match status" value="1"/>
</dbReference>
<dbReference type="FunFam" id="3.30.200.20:FF:000722">
    <property type="entry name" value="eIF-2-alpha kinase GCN2"/>
    <property type="match status" value="1"/>
</dbReference>
<dbReference type="EMBL" id="JAIWYP010000003">
    <property type="protein sequence ID" value="KAH3854167.1"/>
    <property type="molecule type" value="Genomic_DNA"/>
</dbReference>
<sequence length="1064" mass="121796">MSVCRVPEITLENTKGLSNQQLAELKTELDKKSKELSGEEMMLELSQLVQTYLYAHNKPPPKSFYEEMMSNKRRQQEIEDQEQQRKMELLRQKEEHELLMIEDEIQKRQEALKEENRRQKSNARQPSLEKQSAPMPRRSSSPIAAISNTKQGTPSQSPTARKQDEDGRQQRRKSTTHRCSEDENTPCKHHTDGVVVIAFNTKNERTVHRGTCLGHGLHGSTVYVGLDTKSGELVAISEWVLKWRKARKASTKPAEDQRDTERDEYMKQVLSIEREMCGLLKLNHRHLLHYLAFTYKEEVGKINIYVLIEYSGGQNLEIYLTRKTLTFELLHGYTLELLEAVKYLHEKDVVHKNLRASSVFIDVHGRVRLADYSINKRLCDLYTTVEESRPGVKFTDNSSQTSRGNKKGDIYQLGLLLLSLAEGSSCDELLPVVPSNLPDVFRDFLSKCLHRDDKVRWSCTQLLDHPFCREPIQPIIHCQANVPEKTQKAKKDNSLDESEEEGEEFLPFLTDFERNKLSRLTNEFNVLKLLGKGGFGDVLKVKNKLDGRMYAMKRITLNPKSQHFNRKITREVKLLSRLNHENVVRYYNSWIETTDEPALSDTSSSFSGTPKDSASEKKVSLPANFCKNSLEIMGDIENFGPQIEGPSGEFSISYEYSKSHVCKDDDGNDSDGSDDDSMQGGNVFALSFMDEKSDSSLGIVFEQEFEDATTALPEIESHEKKVPEKDEPELKKQYLYIQMEYCEKSTLRNCIDAGLYQDPARMWRLFREIVEGLVHIHEQGMIHRDLKPVNIFLDSNDHVKIGDFGLATSDILSKASIKENALVLTSAGDIHDYSSRSGSLGDGNLTGRVGTALYVSPEMMMQHSKVTYSQKVDIYSLGIIFFEMCYKPLDTNMERVKVLGHLRTKDVIFPEDFDTVGKQLKIVQWLLNHDPNERPTSKELLQSEYMPPPQMEEEELNEVLRSTISDPQSKSYHRMMNVLFSQTVSLADDHVYDSDLYKGSFSIKMSLTQGLVHDTLVRIFQKHGAVRLSTALLVPRQKLYDHAEHYTCLMDHSGRLVGLPFDLR</sequence>
<evidence type="ECO:0008006" key="13">
    <source>
        <dbReference type="Google" id="ProtNLM"/>
    </source>
</evidence>
<dbReference type="GO" id="GO:0005634">
    <property type="term" value="C:nucleus"/>
    <property type="evidence" value="ECO:0007669"/>
    <property type="project" value="TreeGrafter"/>
</dbReference>
<dbReference type="CDD" id="cd14046">
    <property type="entry name" value="STKc_EIF2AK4_GCN2_rpt2"/>
    <property type="match status" value="1"/>
</dbReference>
<feature type="non-terminal residue" evidence="11">
    <location>
        <position position="1064"/>
    </location>
</feature>
<evidence type="ECO:0000256" key="8">
    <source>
        <dbReference type="SAM" id="MobiDB-lite"/>
    </source>
</evidence>
<name>A0A9D4L8W0_DREPO</name>
<dbReference type="Pfam" id="PF05773">
    <property type="entry name" value="RWD"/>
    <property type="match status" value="1"/>
</dbReference>
<feature type="coiled-coil region" evidence="7">
    <location>
        <begin position="15"/>
        <end position="42"/>
    </location>
</feature>
<feature type="compositionally biased region" description="Polar residues" evidence="8">
    <location>
        <begin position="600"/>
        <end position="612"/>
    </location>
</feature>
<feature type="binding site" evidence="6">
    <location>
        <position position="242"/>
    </location>
    <ligand>
        <name>ATP</name>
        <dbReference type="ChEBI" id="CHEBI:30616"/>
    </ligand>
</feature>
<evidence type="ECO:0000256" key="7">
    <source>
        <dbReference type="SAM" id="Coils"/>
    </source>
</evidence>
<dbReference type="InterPro" id="IPR011009">
    <property type="entry name" value="Kinase-like_dom_sf"/>
</dbReference>
<protein>
    <recommendedName>
        <fullName evidence="13">Eukaryotic translation initiation factor 2-alpha kinase 4</fullName>
    </recommendedName>
</protein>
<dbReference type="PROSITE" id="PS50908">
    <property type="entry name" value="RWD"/>
    <property type="match status" value="1"/>
</dbReference>
<keyword evidence="1" id="KW-0808">Transferase</keyword>
<dbReference type="Gene3D" id="3.10.110.10">
    <property type="entry name" value="Ubiquitin Conjugating Enzyme"/>
    <property type="match status" value="1"/>
</dbReference>
<gene>
    <name evidence="11" type="ORF">DPMN_096706</name>
</gene>
<keyword evidence="7" id="KW-0175">Coiled coil</keyword>
<dbReference type="InterPro" id="IPR017441">
    <property type="entry name" value="Protein_kinase_ATP_BS"/>
</dbReference>
<evidence type="ECO:0000256" key="6">
    <source>
        <dbReference type="PROSITE-ProRule" id="PRU10141"/>
    </source>
</evidence>
<reference evidence="11" key="1">
    <citation type="journal article" date="2019" name="bioRxiv">
        <title>The Genome of the Zebra Mussel, Dreissena polymorpha: A Resource for Invasive Species Research.</title>
        <authorList>
            <person name="McCartney M.A."/>
            <person name="Auch B."/>
            <person name="Kono T."/>
            <person name="Mallez S."/>
            <person name="Zhang Y."/>
            <person name="Obille A."/>
            <person name="Becker A."/>
            <person name="Abrahante J.E."/>
            <person name="Garbe J."/>
            <person name="Badalamenti J.P."/>
            <person name="Herman A."/>
            <person name="Mangelson H."/>
            <person name="Liachko I."/>
            <person name="Sullivan S."/>
            <person name="Sone E.D."/>
            <person name="Koren S."/>
            <person name="Silverstein K.A.T."/>
            <person name="Beckman K.B."/>
            <person name="Gohl D.M."/>
        </authorList>
    </citation>
    <scope>NUCLEOTIDE SEQUENCE</scope>
    <source>
        <strain evidence="11">Duluth1</strain>
        <tissue evidence="11">Whole animal</tissue>
    </source>
</reference>
<dbReference type="InterPro" id="IPR008271">
    <property type="entry name" value="Ser/Thr_kinase_AS"/>
</dbReference>
<evidence type="ECO:0000256" key="4">
    <source>
        <dbReference type="ARBA" id="ARBA00022840"/>
    </source>
</evidence>
<dbReference type="PANTHER" id="PTHR11042">
    <property type="entry name" value="EUKARYOTIC TRANSLATION INITIATION FACTOR 2-ALPHA KINASE EIF2-ALPHA KINASE -RELATED"/>
    <property type="match status" value="1"/>
</dbReference>
<evidence type="ECO:0000259" key="10">
    <source>
        <dbReference type="PROSITE" id="PS50908"/>
    </source>
</evidence>
<proteinExistence type="inferred from homology"/>
<dbReference type="InterPro" id="IPR016135">
    <property type="entry name" value="UBQ-conjugating_enzyme/RWD"/>
</dbReference>
<evidence type="ECO:0000256" key="1">
    <source>
        <dbReference type="ARBA" id="ARBA00022679"/>
    </source>
</evidence>
<evidence type="ECO:0000256" key="2">
    <source>
        <dbReference type="ARBA" id="ARBA00022741"/>
    </source>
</evidence>
<dbReference type="GO" id="GO:0005524">
    <property type="term" value="F:ATP binding"/>
    <property type="evidence" value="ECO:0007669"/>
    <property type="project" value="UniProtKB-UniRule"/>
</dbReference>
<dbReference type="PROSITE" id="PS00107">
    <property type="entry name" value="PROTEIN_KINASE_ATP"/>
    <property type="match status" value="2"/>
</dbReference>
<evidence type="ECO:0000313" key="12">
    <source>
        <dbReference type="Proteomes" id="UP000828390"/>
    </source>
</evidence>
<feature type="compositionally biased region" description="Polar residues" evidence="8">
    <location>
        <begin position="138"/>
        <end position="160"/>
    </location>
</feature>
<dbReference type="Proteomes" id="UP000828390">
    <property type="component" value="Unassembled WGS sequence"/>
</dbReference>
<comment type="similarity">
    <text evidence="5">Belongs to the protein kinase superfamily. Ser/Thr protein kinase family. GCN2 subfamily.</text>
</comment>
<dbReference type="SUPFAM" id="SSF56112">
    <property type="entry name" value="Protein kinase-like (PK-like)"/>
    <property type="match status" value="2"/>
</dbReference>
<feature type="domain" description="Protein kinase" evidence="9">
    <location>
        <begin position="524"/>
        <end position="946"/>
    </location>
</feature>
<dbReference type="PANTHER" id="PTHR11042:SF136">
    <property type="entry name" value="EIF-2-ALPHA KINASE GCN2"/>
    <property type="match status" value="1"/>
</dbReference>
<feature type="compositionally biased region" description="Basic and acidic residues" evidence="8">
    <location>
        <begin position="178"/>
        <end position="187"/>
    </location>
</feature>
<dbReference type="GO" id="GO:0004672">
    <property type="term" value="F:protein kinase activity"/>
    <property type="evidence" value="ECO:0007669"/>
    <property type="project" value="InterPro"/>
</dbReference>
<keyword evidence="12" id="KW-1185">Reference proteome</keyword>
<dbReference type="PROSITE" id="PS50011">
    <property type="entry name" value="PROTEIN_KINASE_DOM"/>
    <property type="match status" value="2"/>
</dbReference>
<keyword evidence="4 6" id="KW-0067">ATP-binding</keyword>
<dbReference type="AlphaFoldDB" id="A0A9D4L8W0"/>
<dbReference type="SUPFAM" id="SSF54495">
    <property type="entry name" value="UBC-like"/>
    <property type="match status" value="1"/>
</dbReference>
<feature type="domain" description="Protein kinase" evidence="9">
    <location>
        <begin position="207"/>
        <end position="468"/>
    </location>
</feature>
<dbReference type="SMART" id="SM00220">
    <property type="entry name" value="S_TKc"/>
    <property type="match status" value="2"/>
</dbReference>
<dbReference type="InterPro" id="IPR000719">
    <property type="entry name" value="Prot_kinase_dom"/>
</dbReference>
<feature type="binding site" evidence="6">
    <location>
        <position position="553"/>
    </location>
    <ligand>
        <name>ATP</name>
        <dbReference type="ChEBI" id="CHEBI:30616"/>
    </ligand>
</feature>
<dbReference type="InterPro" id="IPR006575">
    <property type="entry name" value="RWD_dom"/>
</dbReference>
<evidence type="ECO:0000256" key="3">
    <source>
        <dbReference type="ARBA" id="ARBA00022777"/>
    </source>
</evidence>
<accession>A0A9D4L8W0</accession>
<reference evidence="11" key="2">
    <citation type="submission" date="2020-11" db="EMBL/GenBank/DDBJ databases">
        <authorList>
            <person name="McCartney M.A."/>
            <person name="Auch B."/>
            <person name="Kono T."/>
            <person name="Mallez S."/>
            <person name="Becker A."/>
            <person name="Gohl D.M."/>
            <person name="Silverstein K.A.T."/>
            <person name="Koren S."/>
            <person name="Bechman K.B."/>
            <person name="Herman A."/>
            <person name="Abrahante J.E."/>
            <person name="Garbe J."/>
        </authorList>
    </citation>
    <scope>NUCLEOTIDE SEQUENCE</scope>
    <source>
        <strain evidence="11">Duluth1</strain>
        <tissue evidence="11">Whole animal</tissue>
    </source>
</reference>
<dbReference type="Gene3D" id="1.10.510.10">
    <property type="entry name" value="Transferase(Phosphotransferase) domain 1"/>
    <property type="match status" value="2"/>
</dbReference>